<dbReference type="Proteomes" id="UP000320762">
    <property type="component" value="Unassembled WGS sequence"/>
</dbReference>
<dbReference type="GO" id="GO:0004553">
    <property type="term" value="F:hydrolase activity, hydrolyzing O-glycosyl compounds"/>
    <property type="evidence" value="ECO:0007669"/>
    <property type="project" value="InterPro"/>
</dbReference>
<dbReference type="Gene3D" id="2.115.10.20">
    <property type="entry name" value="Glycosyl hydrolase domain, family 43"/>
    <property type="match status" value="1"/>
</dbReference>
<gene>
    <name evidence="7" type="ORF">BD626DRAFT_393094</name>
</gene>
<evidence type="ECO:0000313" key="8">
    <source>
        <dbReference type="Proteomes" id="UP000320762"/>
    </source>
</evidence>
<keyword evidence="2 6" id="KW-0378">Hydrolase</keyword>
<feature type="site" description="Important for catalytic activity, responsible for pKa modulation of the active site Glu and correct orientation of both the proton donor and substrate" evidence="5">
    <location>
        <position position="120"/>
    </location>
</feature>
<comment type="similarity">
    <text evidence="1 6">Belongs to the glycosyl hydrolase 43 family.</text>
</comment>
<accession>A0A550CXF4</accession>
<evidence type="ECO:0000313" key="7">
    <source>
        <dbReference type="EMBL" id="TRM69472.1"/>
    </source>
</evidence>
<organism evidence="7 8">
    <name type="scientific">Schizophyllum amplum</name>
    <dbReference type="NCBI Taxonomy" id="97359"/>
    <lineage>
        <taxon>Eukaryota</taxon>
        <taxon>Fungi</taxon>
        <taxon>Dikarya</taxon>
        <taxon>Basidiomycota</taxon>
        <taxon>Agaricomycotina</taxon>
        <taxon>Agaricomycetes</taxon>
        <taxon>Agaricomycetidae</taxon>
        <taxon>Agaricales</taxon>
        <taxon>Schizophyllaceae</taxon>
        <taxon>Schizophyllum</taxon>
    </lineage>
</organism>
<dbReference type="PANTHER" id="PTHR42812:SF5">
    <property type="entry name" value="ENDO-ARABINASE"/>
    <property type="match status" value="1"/>
</dbReference>
<feature type="active site" description="Proton donor" evidence="4">
    <location>
        <position position="193"/>
    </location>
</feature>
<dbReference type="GO" id="GO:0005975">
    <property type="term" value="P:carbohydrate metabolic process"/>
    <property type="evidence" value="ECO:0007669"/>
    <property type="project" value="InterPro"/>
</dbReference>
<reference evidence="7 8" key="1">
    <citation type="journal article" date="2019" name="New Phytol.">
        <title>Comparative genomics reveals unique wood-decay strategies and fruiting body development in the Schizophyllaceae.</title>
        <authorList>
            <person name="Almasi E."/>
            <person name="Sahu N."/>
            <person name="Krizsan K."/>
            <person name="Balint B."/>
            <person name="Kovacs G.M."/>
            <person name="Kiss B."/>
            <person name="Cseklye J."/>
            <person name="Drula E."/>
            <person name="Henrissat B."/>
            <person name="Nagy I."/>
            <person name="Chovatia M."/>
            <person name="Adam C."/>
            <person name="LaButti K."/>
            <person name="Lipzen A."/>
            <person name="Riley R."/>
            <person name="Grigoriev I.V."/>
            <person name="Nagy L.G."/>
        </authorList>
    </citation>
    <scope>NUCLEOTIDE SEQUENCE [LARGE SCALE GENOMIC DNA]</scope>
    <source>
        <strain evidence="7 8">NL-1724</strain>
    </source>
</reference>
<keyword evidence="8" id="KW-1185">Reference proteome</keyword>
<dbReference type="InterPro" id="IPR051795">
    <property type="entry name" value="Glycosyl_Hydrlase_43"/>
</dbReference>
<evidence type="ECO:0000256" key="2">
    <source>
        <dbReference type="ARBA" id="ARBA00022801"/>
    </source>
</evidence>
<dbReference type="SUPFAM" id="SSF75005">
    <property type="entry name" value="Arabinanase/levansucrase/invertase"/>
    <property type="match status" value="1"/>
</dbReference>
<evidence type="ECO:0000256" key="4">
    <source>
        <dbReference type="PIRSR" id="PIRSR606710-1"/>
    </source>
</evidence>
<proteinExistence type="inferred from homology"/>
<comment type="caution">
    <text evidence="7">The sequence shown here is derived from an EMBL/GenBank/DDBJ whole genome shotgun (WGS) entry which is preliminary data.</text>
</comment>
<evidence type="ECO:0000256" key="5">
    <source>
        <dbReference type="PIRSR" id="PIRSR606710-2"/>
    </source>
</evidence>
<feature type="active site" description="Proton acceptor" evidence="4">
    <location>
        <position position="7"/>
    </location>
</feature>
<dbReference type="AlphaFoldDB" id="A0A550CXF4"/>
<dbReference type="InterPro" id="IPR023296">
    <property type="entry name" value="Glyco_hydro_beta-prop_sf"/>
</dbReference>
<evidence type="ECO:0000256" key="3">
    <source>
        <dbReference type="ARBA" id="ARBA00023295"/>
    </source>
</evidence>
<dbReference type="STRING" id="97359.A0A550CXF4"/>
<dbReference type="OrthoDB" id="3879658at2759"/>
<name>A0A550CXF4_9AGAR</name>
<dbReference type="CDD" id="cd08999">
    <property type="entry name" value="GH43_ABN-like"/>
    <property type="match status" value="1"/>
</dbReference>
<dbReference type="Pfam" id="PF04616">
    <property type="entry name" value="Glyco_hydro_43"/>
    <property type="match status" value="1"/>
</dbReference>
<dbReference type="PANTHER" id="PTHR42812">
    <property type="entry name" value="BETA-XYLOSIDASE"/>
    <property type="match status" value="1"/>
</dbReference>
<dbReference type="EMBL" id="VDMD01000001">
    <property type="protein sequence ID" value="TRM69472.1"/>
    <property type="molecule type" value="Genomic_DNA"/>
</dbReference>
<evidence type="ECO:0000256" key="1">
    <source>
        <dbReference type="ARBA" id="ARBA00009865"/>
    </source>
</evidence>
<evidence type="ECO:0000256" key="6">
    <source>
        <dbReference type="RuleBase" id="RU361187"/>
    </source>
</evidence>
<sequence length="293" mass="30877">MAHDFPDPSVLLVDGRWYAFSTTSGGKNVPVATSGDIHSGWALTGTDALPAVGAWSTGGVWAPDVTQLADGSFLMYYSGVSKANPSVHCISAATSWNIQGPYTPIANVLACPVSSGGAIDPHVFTDVDGSIYLLWKVDGNNIGHGGNCNNGVEPIQSTPIMIQRMSADGKSFYPGTGHTQILDRDANDGPLIEAPSLVRTSEGVYVLFFSSNCYSGSLYDIAYATATNIMGPYTKGPWLLKTATPYSQLYSPGGADVTRGADHLLFHADKGTTVTTRQLYVADISVSGKTVNI</sequence>
<keyword evidence="3 6" id="KW-0326">Glycosidase</keyword>
<protein>
    <submittedName>
        <fullName evidence="7">Glycoside hydrolase family 43 protein</fullName>
    </submittedName>
</protein>
<dbReference type="InterPro" id="IPR006710">
    <property type="entry name" value="Glyco_hydro_43"/>
</dbReference>